<accession>A0ABP7QZJ5</accession>
<dbReference type="EMBL" id="BAAAZC010000031">
    <property type="protein sequence ID" value="GAA3990344.1"/>
    <property type="molecule type" value="Genomic_DNA"/>
</dbReference>
<name>A0ABP7QZJ5_9SPHI</name>
<gene>
    <name evidence="1" type="ORF">GCM10022210_49920</name>
</gene>
<protein>
    <submittedName>
        <fullName evidence="1">Uncharacterized protein</fullName>
    </submittedName>
</protein>
<evidence type="ECO:0000313" key="1">
    <source>
        <dbReference type="EMBL" id="GAA3990344.1"/>
    </source>
</evidence>
<proteinExistence type="predicted"/>
<comment type="caution">
    <text evidence="1">The sequence shown here is derived from an EMBL/GenBank/DDBJ whole genome shotgun (WGS) entry which is preliminary data.</text>
</comment>
<evidence type="ECO:0000313" key="2">
    <source>
        <dbReference type="Proteomes" id="UP001500742"/>
    </source>
</evidence>
<keyword evidence="2" id="KW-1185">Reference proteome</keyword>
<dbReference type="Proteomes" id="UP001500742">
    <property type="component" value="Unassembled WGS sequence"/>
</dbReference>
<reference evidence="2" key="1">
    <citation type="journal article" date="2019" name="Int. J. Syst. Evol. Microbiol.">
        <title>The Global Catalogue of Microorganisms (GCM) 10K type strain sequencing project: providing services to taxonomists for standard genome sequencing and annotation.</title>
        <authorList>
            <consortium name="The Broad Institute Genomics Platform"/>
            <consortium name="The Broad Institute Genome Sequencing Center for Infectious Disease"/>
            <person name="Wu L."/>
            <person name="Ma J."/>
        </authorList>
    </citation>
    <scope>NUCLEOTIDE SEQUENCE [LARGE SCALE GENOMIC DNA]</scope>
    <source>
        <strain evidence="2">JCM 16601</strain>
    </source>
</reference>
<organism evidence="1 2">
    <name type="scientific">Mucilaginibacter dorajii</name>
    <dbReference type="NCBI Taxonomy" id="692994"/>
    <lineage>
        <taxon>Bacteria</taxon>
        <taxon>Pseudomonadati</taxon>
        <taxon>Bacteroidota</taxon>
        <taxon>Sphingobacteriia</taxon>
        <taxon>Sphingobacteriales</taxon>
        <taxon>Sphingobacteriaceae</taxon>
        <taxon>Mucilaginibacter</taxon>
    </lineage>
</organism>
<sequence length="73" mass="8433">MLATQNKKPLLEINVAAEIDWATNWATKGYIIKTDDKRFYLDAYFRARLPTTPWLKFSLKYDPKGGMSLAFST</sequence>